<dbReference type="InterPro" id="IPR000873">
    <property type="entry name" value="AMP-dep_synth/lig_dom"/>
</dbReference>
<gene>
    <name evidence="4" type="ORF">METZ01_LOCUS233226</name>
</gene>
<comment type="similarity">
    <text evidence="1">Belongs to the ATP-dependent AMP-binding enzyme family.</text>
</comment>
<evidence type="ECO:0000256" key="1">
    <source>
        <dbReference type="ARBA" id="ARBA00006432"/>
    </source>
</evidence>
<dbReference type="AlphaFoldDB" id="A0A382GZR2"/>
<proteinExistence type="inferred from homology"/>
<dbReference type="InterPro" id="IPR032387">
    <property type="entry name" value="ACAS_N"/>
</dbReference>
<dbReference type="Pfam" id="PF00501">
    <property type="entry name" value="AMP-binding"/>
    <property type="match status" value="1"/>
</dbReference>
<feature type="non-terminal residue" evidence="4">
    <location>
        <position position="257"/>
    </location>
</feature>
<feature type="domain" description="AMP-dependent synthetase/ligase" evidence="2">
    <location>
        <begin position="79"/>
        <end position="257"/>
    </location>
</feature>
<name>A0A382GZR2_9ZZZZ</name>
<dbReference type="Gene3D" id="3.40.50.12780">
    <property type="entry name" value="N-terminal domain of ligase-like"/>
    <property type="match status" value="1"/>
</dbReference>
<evidence type="ECO:0000259" key="2">
    <source>
        <dbReference type="Pfam" id="PF00501"/>
    </source>
</evidence>
<dbReference type="InterPro" id="IPR042099">
    <property type="entry name" value="ANL_N_sf"/>
</dbReference>
<organism evidence="4">
    <name type="scientific">marine metagenome</name>
    <dbReference type="NCBI Taxonomy" id="408172"/>
    <lineage>
        <taxon>unclassified sequences</taxon>
        <taxon>metagenomes</taxon>
        <taxon>ecological metagenomes</taxon>
    </lineage>
</organism>
<dbReference type="SUPFAM" id="SSF56801">
    <property type="entry name" value="Acetyl-CoA synthetase-like"/>
    <property type="match status" value="1"/>
</dbReference>
<dbReference type="GO" id="GO:0003987">
    <property type="term" value="F:acetate-CoA ligase activity"/>
    <property type="evidence" value="ECO:0007669"/>
    <property type="project" value="TreeGrafter"/>
</dbReference>
<evidence type="ECO:0000259" key="3">
    <source>
        <dbReference type="Pfam" id="PF16177"/>
    </source>
</evidence>
<dbReference type="PANTHER" id="PTHR24095:SF243">
    <property type="entry name" value="ACETYL-COENZYME A SYNTHETASE"/>
    <property type="match status" value="1"/>
</dbReference>
<dbReference type="PANTHER" id="PTHR24095">
    <property type="entry name" value="ACETYL-COENZYME A SYNTHETASE"/>
    <property type="match status" value="1"/>
</dbReference>
<dbReference type="Pfam" id="PF16177">
    <property type="entry name" value="ACAS_N"/>
    <property type="match status" value="1"/>
</dbReference>
<sequence length="257" mass="29521">MKIKIKDDWKLNALVDEKKYISMYQDSLDNNDSFWNEQGKRLDWKKKYTKIKDVKYSSQDVKINWYYDGKLNVSENCIDRHAKSHPNKIAIIWESDDPAVSKNITYKELLLQVCKTANALKKIGVKKGDRVTIYLTMIPELAYVMLACARIGAIHSIIFGGFSSESISGRILDCKSNFIVTADEGIRGGKTIPLKKITDKALEKCPDIKKCLIIKRTNNKINFVVGRDEYLQDILSTVENYCEAEEMKAEDPLFILY</sequence>
<evidence type="ECO:0008006" key="5">
    <source>
        <dbReference type="Google" id="ProtNLM"/>
    </source>
</evidence>
<reference evidence="4" key="1">
    <citation type="submission" date="2018-05" db="EMBL/GenBank/DDBJ databases">
        <authorList>
            <person name="Lanie J.A."/>
            <person name="Ng W.-L."/>
            <person name="Kazmierczak K.M."/>
            <person name="Andrzejewski T.M."/>
            <person name="Davidsen T.M."/>
            <person name="Wayne K.J."/>
            <person name="Tettelin H."/>
            <person name="Glass J.I."/>
            <person name="Rusch D."/>
            <person name="Podicherti R."/>
            <person name="Tsui H.-C.T."/>
            <person name="Winkler M.E."/>
        </authorList>
    </citation>
    <scope>NUCLEOTIDE SEQUENCE</scope>
</reference>
<dbReference type="EMBL" id="UINC01058289">
    <property type="protein sequence ID" value="SVB80372.1"/>
    <property type="molecule type" value="Genomic_DNA"/>
</dbReference>
<dbReference type="GO" id="GO:0005829">
    <property type="term" value="C:cytosol"/>
    <property type="evidence" value="ECO:0007669"/>
    <property type="project" value="TreeGrafter"/>
</dbReference>
<accession>A0A382GZR2</accession>
<evidence type="ECO:0000313" key="4">
    <source>
        <dbReference type="EMBL" id="SVB80372.1"/>
    </source>
</evidence>
<dbReference type="GO" id="GO:0006085">
    <property type="term" value="P:acetyl-CoA biosynthetic process"/>
    <property type="evidence" value="ECO:0007669"/>
    <property type="project" value="TreeGrafter"/>
</dbReference>
<protein>
    <recommendedName>
        <fullName evidence="5">AMP-dependent synthetase/ligase domain-containing protein</fullName>
    </recommendedName>
</protein>
<feature type="domain" description="Acetyl-coenzyme A synthetase N-terminal" evidence="3">
    <location>
        <begin position="20"/>
        <end position="77"/>
    </location>
</feature>